<dbReference type="PANTHER" id="PTHR42878:SF15">
    <property type="entry name" value="BACTERIOPHYTOCHROME"/>
    <property type="match status" value="1"/>
</dbReference>
<dbReference type="InterPro" id="IPR005467">
    <property type="entry name" value="His_kinase_dom"/>
</dbReference>
<dbReference type="SMART" id="SM00387">
    <property type="entry name" value="HATPase_c"/>
    <property type="match status" value="1"/>
</dbReference>
<dbReference type="CDD" id="cd00082">
    <property type="entry name" value="HisKA"/>
    <property type="match status" value="1"/>
</dbReference>
<dbReference type="Gene3D" id="3.30.450.20">
    <property type="entry name" value="PAS domain"/>
    <property type="match status" value="1"/>
</dbReference>
<evidence type="ECO:0000256" key="3">
    <source>
        <dbReference type="ARBA" id="ARBA00022553"/>
    </source>
</evidence>
<evidence type="ECO:0000256" key="5">
    <source>
        <dbReference type="ARBA" id="ARBA00022777"/>
    </source>
</evidence>
<dbReference type="InterPro" id="IPR035965">
    <property type="entry name" value="PAS-like_dom_sf"/>
</dbReference>
<dbReference type="SUPFAM" id="SSF55874">
    <property type="entry name" value="ATPase domain of HSP90 chaperone/DNA topoisomerase II/histidine kinase"/>
    <property type="match status" value="1"/>
</dbReference>
<keyword evidence="5" id="KW-0418">Kinase</keyword>
<dbReference type="SUPFAM" id="SSF55785">
    <property type="entry name" value="PYP-like sensor domain (PAS domain)"/>
    <property type="match status" value="1"/>
</dbReference>
<dbReference type="Pfam" id="PF02518">
    <property type="entry name" value="HATPase_c"/>
    <property type="match status" value="1"/>
</dbReference>
<proteinExistence type="predicted"/>
<sequence>MILIVDDRPENLYSLQQLLELNHFKVDTAASGEEALRKILRNTYFLIILDVQMPDMDGFEVAEAITGYSKSKDIPIIFLSAVSVEKRFITRGYSSGGLDYITKPVDPEILLLKVSTFYRLHQQTRELHEAQEALRQEVMERKLAQEALSHSLDELRSILESIQQIAFTLGPEGNIEFVNRYWHRYAASPDALPDTPEGEPSVAECIRKAIGAAQQEVFEVRIKPLGEGDFRYHLLSLTPVWKEGAIGKWVCIFTDIHEQKMINQLLENRVEERTMELRQANRDLEYSNHELQQFAYVASHDLKEPLRKIQVFSNLISSKFGPEVPEAEHYLNKIVSSAARMNSLITDVLEYSKISIGGQFRPTDVNTILRDILDDMELLVREKGAVIRIEDMPLLHAIPSQIRQVFQNILSNALKFSRKGISPEISVSAERTGEVCASGELHPEGPYCRITVRDNGIGFDERYLDKIFVIFQRLHGRNEFEGTGIGLAIVKKIIDTHGGLVTASSREGEGSSFTIVLPVHQHQLENHIQDSDT</sequence>
<dbReference type="SMART" id="SM00388">
    <property type="entry name" value="HisKA"/>
    <property type="match status" value="1"/>
</dbReference>
<feature type="modified residue" description="4-aspartylphosphate" evidence="6">
    <location>
        <position position="50"/>
    </location>
</feature>
<dbReference type="EMBL" id="CP149822">
    <property type="protein sequence ID" value="WZN39548.1"/>
    <property type="molecule type" value="Genomic_DNA"/>
</dbReference>
<evidence type="ECO:0000259" key="9">
    <source>
        <dbReference type="PROSITE" id="PS50110"/>
    </source>
</evidence>
<dbReference type="SUPFAM" id="SSF52172">
    <property type="entry name" value="CheY-like"/>
    <property type="match status" value="1"/>
</dbReference>
<comment type="catalytic activity">
    <reaction evidence="1">
        <text>ATP + protein L-histidine = ADP + protein N-phospho-L-histidine.</text>
        <dbReference type="EC" id="2.7.13.3"/>
    </reaction>
</comment>
<keyword evidence="7" id="KW-0175">Coiled coil</keyword>
<name>A0ABZ2YIW5_9BACT</name>
<feature type="domain" description="Histidine kinase" evidence="8">
    <location>
        <begin position="297"/>
        <end position="521"/>
    </location>
</feature>
<evidence type="ECO:0000256" key="1">
    <source>
        <dbReference type="ARBA" id="ARBA00000085"/>
    </source>
</evidence>
<dbReference type="Pfam" id="PF00512">
    <property type="entry name" value="HisKA"/>
    <property type="match status" value="1"/>
</dbReference>
<keyword evidence="4" id="KW-0808">Transferase</keyword>
<dbReference type="InterPro" id="IPR003594">
    <property type="entry name" value="HATPase_dom"/>
</dbReference>
<dbReference type="Proteomes" id="UP001485459">
    <property type="component" value="Chromosome"/>
</dbReference>
<feature type="coiled-coil region" evidence="7">
    <location>
        <begin position="120"/>
        <end position="147"/>
    </location>
</feature>
<dbReference type="Gene3D" id="3.30.565.10">
    <property type="entry name" value="Histidine kinase-like ATPase, C-terminal domain"/>
    <property type="match status" value="1"/>
</dbReference>
<dbReference type="RefSeq" id="WP_341834528.1">
    <property type="nucleotide sequence ID" value="NZ_CP149822.1"/>
</dbReference>
<evidence type="ECO:0000313" key="10">
    <source>
        <dbReference type="EMBL" id="WZN39548.1"/>
    </source>
</evidence>
<dbReference type="InterPro" id="IPR011006">
    <property type="entry name" value="CheY-like_superfamily"/>
</dbReference>
<evidence type="ECO:0000256" key="4">
    <source>
        <dbReference type="ARBA" id="ARBA00022679"/>
    </source>
</evidence>
<dbReference type="PROSITE" id="PS50109">
    <property type="entry name" value="HIS_KIN"/>
    <property type="match status" value="1"/>
</dbReference>
<evidence type="ECO:0000256" key="7">
    <source>
        <dbReference type="SAM" id="Coils"/>
    </source>
</evidence>
<evidence type="ECO:0000256" key="6">
    <source>
        <dbReference type="PROSITE-ProRule" id="PRU00169"/>
    </source>
</evidence>
<dbReference type="PROSITE" id="PS50110">
    <property type="entry name" value="RESPONSE_REGULATORY"/>
    <property type="match status" value="1"/>
</dbReference>
<dbReference type="Gene3D" id="3.40.50.2300">
    <property type="match status" value="1"/>
</dbReference>
<reference evidence="11" key="1">
    <citation type="submission" date="2024-03" db="EMBL/GenBank/DDBJ databases">
        <title>Chitinophaga horti sp. nov., isolated from garden soil.</title>
        <authorList>
            <person name="Lee D.S."/>
            <person name="Han D.M."/>
            <person name="Baek J.H."/>
            <person name="Choi D.G."/>
            <person name="Jeon J.H."/>
            <person name="Jeon C.O."/>
        </authorList>
    </citation>
    <scope>NUCLEOTIDE SEQUENCE [LARGE SCALE GENOMIC DNA]</scope>
    <source>
        <strain evidence="11">GPA1</strain>
    </source>
</reference>
<dbReference type="InterPro" id="IPR036097">
    <property type="entry name" value="HisK_dim/P_sf"/>
</dbReference>
<dbReference type="PRINTS" id="PR00344">
    <property type="entry name" value="BCTRLSENSOR"/>
</dbReference>
<dbReference type="InterPro" id="IPR001789">
    <property type="entry name" value="Sig_transdc_resp-reg_receiver"/>
</dbReference>
<dbReference type="SUPFAM" id="SSF47384">
    <property type="entry name" value="Homodimeric domain of signal transducing histidine kinase"/>
    <property type="match status" value="1"/>
</dbReference>
<dbReference type="InterPro" id="IPR003661">
    <property type="entry name" value="HisK_dim/P_dom"/>
</dbReference>
<gene>
    <name evidence="10" type="ORF">WJU16_16220</name>
</gene>
<accession>A0ABZ2YIW5</accession>
<dbReference type="EC" id="2.7.13.3" evidence="2"/>
<evidence type="ECO:0000313" key="11">
    <source>
        <dbReference type="Proteomes" id="UP001485459"/>
    </source>
</evidence>
<feature type="domain" description="Response regulatory" evidence="9">
    <location>
        <begin position="1"/>
        <end position="118"/>
    </location>
</feature>
<dbReference type="SMART" id="SM00448">
    <property type="entry name" value="REC"/>
    <property type="match status" value="1"/>
</dbReference>
<dbReference type="Pfam" id="PF00072">
    <property type="entry name" value="Response_reg"/>
    <property type="match status" value="1"/>
</dbReference>
<organism evidence="10 11">
    <name type="scientific">Chitinophaga pollutisoli</name>
    <dbReference type="NCBI Taxonomy" id="3133966"/>
    <lineage>
        <taxon>Bacteria</taxon>
        <taxon>Pseudomonadati</taxon>
        <taxon>Bacteroidota</taxon>
        <taxon>Chitinophagia</taxon>
        <taxon>Chitinophagales</taxon>
        <taxon>Chitinophagaceae</taxon>
        <taxon>Chitinophaga</taxon>
    </lineage>
</organism>
<dbReference type="PANTHER" id="PTHR42878">
    <property type="entry name" value="TWO-COMPONENT HISTIDINE KINASE"/>
    <property type="match status" value="1"/>
</dbReference>
<protein>
    <recommendedName>
        <fullName evidence="2">histidine kinase</fullName>
        <ecNumber evidence="2">2.7.13.3</ecNumber>
    </recommendedName>
</protein>
<keyword evidence="3 6" id="KW-0597">Phosphoprotein</keyword>
<evidence type="ECO:0000256" key="2">
    <source>
        <dbReference type="ARBA" id="ARBA00012438"/>
    </source>
</evidence>
<dbReference type="InterPro" id="IPR036890">
    <property type="entry name" value="HATPase_C_sf"/>
</dbReference>
<evidence type="ECO:0000259" key="8">
    <source>
        <dbReference type="PROSITE" id="PS50109"/>
    </source>
</evidence>
<dbReference type="InterPro" id="IPR004358">
    <property type="entry name" value="Sig_transdc_His_kin-like_C"/>
</dbReference>
<keyword evidence="11" id="KW-1185">Reference proteome</keyword>
<dbReference type="Gene3D" id="1.10.287.130">
    <property type="match status" value="1"/>
</dbReference>
<dbReference type="InterPro" id="IPR050351">
    <property type="entry name" value="BphY/WalK/GraS-like"/>
</dbReference>